<evidence type="ECO:0000256" key="6">
    <source>
        <dbReference type="ARBA" id="ARBA00023004"/>
    </source>
</evidence>
<accession>A0A1C4Y518</accession>
<dbReference type="GO" id="GO:0020037">
    <property type="term" value="F:heme binding"/>
    <property type="evidence" value="ECO:0007669"/>
    <property type="project" value="InterPro"/>
</dbReference>
<sequence length="408" mass="45393">MTSEKPYPLYGPEFKRCPYTTYQQLRDKGEVHPVEFPSGVTGWLVTGYDAAVRTLTDPRLGKNHDLGNDAWRALAAIMPEPQHSQLQVHLLHQDPPKHTFMRRFVTDALNPRRLEALRPQFQAMADELLDELAPVGHGDLVESFSARFPFLVLSTVIGLPPHLARQFRREWCRVVQPVGPRSPHRAHYIGLLHGLQAYIAEVVADRRADPGDDLLAKLVEANDDGRLSDEELASMIFQLLVAGQEPMTNQINTAMVALLTHPEALAQLAADPALLPRAAEELMRYDSAFELTTWRFFAEDSDLFGTRIPAGDSVIVSLAAANRDPARFERADELDLTRSPNPHIGFGHGIHFCPGAGLARTELQIALETILRRLPHLKLAAEPDELGWIPAVLGRGVERLPVTFTATP</sequence>
<dbReference type="PANTHER" id="PTHR46696">
    <property type="entry name" value="P450, PUTATIVE (EUROFUNG)-RELATED"/>
    <property type="match status" value="1"/>
</dbReference>
<evidence type="ECO:0000256" key="4">
    <source>
        <dbReference type="ARBA" id="ARBA00022857"/>
    </source>
</evidence>
<evidence type="ECO:0000256" key="5">
    <source>
        <dbReference type="ARBA" id="ARBA00023002"/>
    </source>
</evidence>
<keyword evidence="5 10" id="KW-0560">Oxidoreductase</keyword>
<comment type="similarity">
    <text evidence="1 10">Belongs to the cytochrome P450 family.</text>
</comment>
<gene>
    <name evidence="11" type="ORF">GA0070618_3597</name>
</gene>
<evidence type="ECO:0008006" key="13">
    <source>
        <dbReference type="Google" id="ProtNLM"/>
    </source>
</evidence>
<evidence type="ECO:0000256" key="2">
    <source>
        <dbReference type="ARBA" id="ARBA00022617"/>
    </source>
</evidence>
<evidence type="ECO:0000256" key="3">
    <source>
        <dbReference type="ARBA" id="ARBA00022723"/>
    </source>
</evidence>
<dbReference type="InterPro" id="IPR036396">
    <property type="entry name" value="Cyt_P450_sf"/>
</dbReference>
<keyword evidence="12" id="KW-1185">Reference proteome</keyword>
<keyword evidence="6 10" id="KW-0408">Iron</keyword>
<protein>
    <recommendedName>
        <fullName evidence="13">Cytochrome P450</fullName>
    </recommendedName>
</protein>
<dbReference type="AlphaFoldDB" id="A0A1C4Y518"/>
<dbReference type="Pfam" id="PF00067">
    <property type="entry name" value="p450"/>
    <property type="match status" value="1"/>
</dbReference>
<evidence type="ECO:0000256" key="9">
    <source>
        <dbReference type="ARBA" id="ARBA00060683"/>
    </source>
</evidence>
<evidence type="ECO:0000256" key="10">
    <source>
        <dbReference type="RuleBase" id="RU000461"/>
    </source>
</evidence>
<dbReference type="FunFam" id="1.10.630.10:FF:000018">
    <property type="entry name" value="Cytochrome P450 monooxygenase"/>
    <property type="match status" value="1"/>
</dbReference>
<dbReference type="GO" id="GO:0004497">
    <property type="term" value="F:monooxygenase activity"/>
    <property type="evidence" value="ECO:0007669"/>
    <property type="project" value="UniProtKB-KW"/>
</dbReference>
<dbReference type="Proteomes" id="UP000198253">
    <property type="component" value="Chromosome I"/>
</dbReference>
<dbReference type="InterPro" id="IPR002397">
    <property type="entry name" value="Cyt_P450_B"/>
</dbReference>
<evidence type="ECO:0000313" key="11">
    <source>
        <dbReference type="EMBL" id="SCF15802.1"/>
    </source>
</evidence>
<dbReference type="CDD" id="cd11029">
    <property type="entry name" value="CYP107-like"/>
    <property type="match status" value="1"/>
</dbReference>
<dbReference type="EMBL" id="LT607413">
    <property type="protein sequence ID" value="SCF15802.1"/>
    <property type="molecule type" value="Genomic_DNA"/>
</dbReference>
<dbReference type="PROSITE" id="PS00086">
    <property type="entry name" value="CYTOCHROME_P450"/>
    <property type="match status" value="1"/>
</dbReference>
<evidence type="ECO:0000256" key="1">
    <source>
        <dbReference type="ARBA" id="ARBA00010617"/>
    </source>
</evidence>
<dbReference type="OrthoDB" id="4156795at2"/>
<dbReference type="Gene3D" id="1.10.630.10">
    <property type="entry name" value="Cytochrome P450"/>
    <property type="match status" value="1"/>
</dbReference>
<comment type="pathway">
    <text evidence="9">Antibiotic biosynthesis; mycinamicin biosynthesis.</text>
</comment>
<dbReference type="InParanoid" id="A0A1C4Y518"/>
<keyword evidence="3 10" id="KW-0479">Metal-binding</keyword>
<keyword evidence="8" id="KW-0045">Antibiotic biosynthesis</keyword>
<evidence type="ECO:0000256" key="8">
    <source>
        <dbReference type="ARBA" id="ARBA00023194"/>
    </source>
</evidence>
<keyword evidence="4" id="KW-0521">NADP</keyword>
<dbReference type="PRINTS" id="PR00359">
    <property type="entry name" value="BP450"/>
</dbReference>
<evidence type="ECO:0000256" key="7">
    <source>
        <dbReference type="ARBA" id="ARBA00023033"/>
    </source>
</evidence>
<dbReference type="GO" id="GO:0005506">
    <property type="term" value="F:iron ion binding"/>
    <property type="evidence" value="ECO:0007669"/>
    <property type="project" value="InterPro"/>
</dbReference>
<dbReference type="GO" id="GO:0017000">
    <property type="term" value="P:antibiotic biosynthetic process"/>
    <property type="evidence" value="ECO:0007669"/>
    <property type="project" value="UniProtKB-KW"/>
</dbReference>
<dbReference type="InterPro" id="IPR001128">
    <property type="entry name" value="Cyt_P450"/>
</dbReference>
<dbReference type="PANTHER" id="PTHR46696:SF1">
    <property type="entry name" value="CYTOCHROME P450 YJIB-RELATED"/>
    <property type="match status" value="1"/>
</dbReference>
<dbReference type="SUPFAM" id="SSF48264">
    <property type="entry name" value="Cytochrome P450"/>
    <property type="match status" value="1"/>
</dbReference>
<evidence type="ECO:0000313" key="12">
    <source>
        <dbReference type="Proteomes" id="UP000198253"/>
    </source>
</evidence>
<keyword evidence="2 10" id="KW-0349">Heme</keyword>
<name>A0A1C4Y518_MICEC</name>
<reference evidence="12" key="1">
    <citation type="submission" date="2016-06" db="EMBL/GenBank/DDBJ databases">
        <authorList>
            <person name="Varghese N."/>
            <person name="Submissions Spin"/>
        </authorList>
    </citation>
    <scope>NUCLEOTIDE SEQUENCE [LARGE SCALE GENOMIC DNA]</scope>
    <source>
        <strain evidence="12">DSM 43816</strain>
    </source>
</reference>
<dbReference type="InterPro" id="IPR017972">
    <property type="entry name" value="Cyt_P450_CS"/>
</dbReference>
<organism evidence="11 12">
    <name type="scientific">Micromonospora echinospora</name>
    <name type="common">Micromonospora purpurea</name>
    <dbReference type="NCBI Taxonomy" id="1877"/>
    <lineage>
        <taxon>Bacteria</taxon>
        <taxon>Bacillati</taxon>
        <taxon>Actinomycetota</taxon>
        <taxon>Actinomycetes</taxon>
        <taxon>Micromonosporales</taxon>
        <taxon>Micromonosporaceae</taxon>
        <taxon>Micromonospora</taxon>
    </lineage>
</organism>
<dbReference type="GO" id="GO:0016705">
    <property type="term" value="F:oxidoreductase activity, acting on paired donors, with incorporation or reduction of molecular oxygen"/>
    <property type="evidence" value="ECO:0007669"/>
    <property type="project" value="InterPro"/>
</dbReference>
<proteinExistence type="inferred from homology"/>
<keyword evidence="7 10" id="KW-0503">Monooxygenase</keyword>
<dbReference type="RefSeq" id="WP_088982661.1">
    <property type="nucleotide sequence ID" value="NZ_JBFAII010000048.1"/>
</dbReference>